<dbReference type="InterPro" id="IPR012258">
    <property type="entry name" value="Acyl-CoA_oxidase"/>
</dbReference>
<gene>
    <name evidence="1" type="ORF">ED733_000093</name>
</gene>
<dbReference type="GO" id="GO:0003997">
    <property type="term" value="F:acyl-CoA oxidase activity"/>
    <property type="evidence" value="ECO:0007669"/>
    <property type="project" value="InterPro"/>
</dbReference>
<dbReference type="GO" id="GO:0005504">
    <property type="term" value="F:fatty acid binding"/>
    <property type="evidence" value="ECO:0007669"/>
    <property type="project" value="TreeGrafter"/>
</dbReference>
<protein>
    <submittedName>
        <fullName evidence="1">Uncharacterized protein</fullName>
    </submittedName>
</protein>
<dbReference type="InterPro" id="IPR046373">
    <property type="entry name" value="Acyl-CoA_Oxase/DH_mid-dom_sf"/>
</dbReference>
<dbReference type="SUPFAM" id="SSF56645">
    <property type="entry name" value="Acyl-CoA dehydrogenase NM domain-like"/>
    <property type="match status" value="1"/>
</dbReference>
<comment type="caution">
    <text evidence="1">The sequence shown here is derived from an EMBL/GenBank/DDBJ whole genome shotgun (WGS) entry which is preliminary data.</text>
</comment>
<dbReference type="GO" id="GO:0005777">
    <property type="term" value="C:peroxisome"/>
    <property type="evidence" value="ECO:0007669"/>
    <property type="project" value="InterPro"/>
</dbReference>
<dbReference type="GO" id="GO:0033540">
    <property type="term" value="P:fatty acid beta-oxidation using acyl-CoA oxidase"/>
    <property type="evidence" value="ECO:0007669"/>
    <property type="project" value="TreeGrafter"/>
</dbReference>
<dbReference type="Gene3D" id="2.40.110.10">
    <property type="entry name" value="Butyryl-CoA Dehydrogenase, subunit A, domain 2"/>
    <property type="match status" value="1"/>
</dbReference>
<dbReference type="EMBL" id="SBHS01000103">
    <property type="protein sequence ID" value="TWU70421.1"/>
    <property type="molecule type" value="Genomic_DNA"/>
</dbReference>
<dbReference type="PANTHER" id="PTHR10909:SF382">
    <property type="entry name" value="ACYL-COENZYME A OXIDASE"/>
    <property type="match status" value="1"/>
</dbReference>
<dbReference type="Gene3D" id="1.20.140.10">
    <property type="entry name" value="Butyryl-CoA Dehydrogenase, subunit A, domain 3"/>
    <property type="match status" value="1"/>
</dbReference>
<organism evidence="1 2">
    <name type="scientific">Metarhizium rileyi (strain RCEF 4871)</name>
    <name type="common">Nomuraea rileyi</name>
    <dbReference type="NCBI Taxonomy" id="1649241"/>
    <lineage>
        <taxon>Eukaryota</taxon>
        <taxon>Fungi</taxon>
        <taxon>Dikarya</taxon>
        <taxon>Ascomycota</taxon>
        <taxon>Pezizomycotina</taxon>
        <taxon>Sordariomycetes</taxon>
        <taxon>Hypocreomycetidae</taxon>
        <taxon>Hypocreales</taxon>
        <taxon>Clavicipitaceae</taxon>
        <taxon>Metarhizium</taxon>
    </lineage>
</organism>
<dbReference type="PANTHER" id="PTHR10909">
    <property type="entry name" value="ELECTRON TRANSPORT OXIDOREDUCTASE"/>
    <property type="match status" value="1"/>
</dbReference>
<accession>A0A5C6G2B9</accession>
<proteinExistence type="predicted"/>
<dbReference type="InterPro" id="IPR009100">
    <property type="entry name" value="AcylCoA_DH/oxidase_NM_dom_sf"/>
</dbReference>
<dbReference type="GO" id="GO:0071949">
    <property type="term" value="F:FAD binding"/>
    <property type="evidence" value="ECO:0007669"/>
    <property type="project" value="InterPro"/>
</dbReference>
<sequence length="418" mass="45933">MTAFIIATIHLNLCIGILGSFYTSRRDLSDLINDVLDFKACDEFMLTEVGQGLDARNLETTATLLPSGYFDLHSPSEAAWKAMPPSTPLCGVPRVAVVFARLIVDGHDHGVKPFVVKLCDAQPICRGITSRVLPVRPGTKPPDHTITSFDHVLLPSTALLGSKSKASDTPPDFLRQIWRVSVGTLSLSIMGVSSIRVGSRIALSYSQRQLVTAVSDAVKTPVLHFSTQRRPIVKGFASYAVLPAFAKWTIEQFCKKTARCNVRQALATVFKATVIRETRVVDKLSEHWGWQGLFAYSQLELALTFQGNSIAEGDTQVLCIRVGSELLGERYSLPEPMDPTSFLAQYEAGLFQEARSELRNLGCYGNHRNEASNERILPRLRKLIEGIGNRMAYEAARACGVPAAYLGLWLYESTAEGG</sequence>
<evidence type="ECO:0000313" key="2">
    <source>
        <dbReference type="Proteomes" id="UP000317257"/>
    </source>
</evidence>
<dbReference type="InterPro" id="IPR036250">
    <property type="entry name" value="AcylCo_DH-like_C"/>
</dbReference>
<dbReference type="SUPFAM" id="SSF47203">
    <property type="entry name" value="Acyl-CoA dehydrogenase C-terminal domain-like"/>
    <property type="match status" value="1"/>
</dbReference>
<dbReference type="Proteomes" id="UP000317257">
    <property type="component" value="Unassembled WGS sequence"/>
</dbReference>
<name>A0A5C6G2B9_METRR</name>
<dbReference type="AlphaFoldDB" id="A0A5C6G2B9"/>
<evidence type="ECO:0000313" key="1">
    <source>
        <dbReference type="EMBL" id="TWU70421.1"/>
    </source>
</evidence>
<dbReference type="GO" id="GO:0055088">
    <property type="term" value="P:lipid homeostasis"/>
    <property type="evidence" value="ECO:0007669"/>
    <property type="project" value="TreeGrafter"/>
</dbReference>
<reference evidence="2" key="1">
    <citation type="submission" date="2018-12" db="EMBL/GenBank/DDBJ databases">
        <title>The complete genome of Metarhizium rileyi, a key fungal pathogen of Lepidoptera.</title>
        <authorList>
            <person name="Binneck E."/>
            <person name="Lastra C.C.L."/>
            <person name="Sosa-Gomez D.R."/>
        </authorList>
    </citation>
    <scope>NUCLEOTIDE SEQUENCE [LARGE SCALE GENOMIC DNA]</scope>
    <source>
        <strain evidence="2">Cep018-CH2</strain>
    </source>
</reference>